<sequence length="510" mass="57294">MTNGVGSWIVKHCDRFADKTAIVYKEKQFNYEQLNVRVNRLANTLSDIGVRKGDRVDALLFNTNEMLEAMFACAKIGAIYVPINYRLSVDEVEYIVRDSSPRHFIYDERMKPLVDQLRERTTFISDWIHVGQHPHKRDLQYDQLLAGAKDEEPGFDIGLDDVHMMMYTSGTTGNPKGAMISHGNTLWNAINSIHFRSIDAEDTTLAVAPMFHIGAMGVSATPLLYKGGTVVLEDQFDPRTVLELVQTEKLSSLFMVPAMWMAMTQVPNFDDYDLSSIKYNISGGAPCPVTVIEFFQQRNIPFYEGFGLTETAPSVSLLDPENSFRKNGSIGKPLFHVDVKIVDEHGQQVPTGAVGELLIKGPNVFVGYWNKPEKTKEALQNGWFYSGDLATLDDEGFLYIVDRKKDMVISGGENVYPIEVEQVLFRHPNIKEAGVVGVPDEKWGETPKAFVVLKDKNQTMTLEDIESFCEGKLARFKIPKVIEIIEALPRNATGKVLKTALRKGVKDQVK</sequence>
<dbReference type="Pfam" id="PF00501">
    <property type="entry name" value="AMP-binding"/>
    <property type="match status" value="1"/>
</dbReference>
<dbReference type="NCBIfam" id="TIGR01923">
    <property type="entry name" value="menE"/>
    <property type="match status" value="1"/>
</dbReference>
<dbReference type="InterPro" id="IPR042099">
    <property type="entry name" value="ANL_N_sf"/>
</dbReference>
<dbReference type="GO" id="GO:0008756">
    <property type="term" value="F:o-succinylbenzoate-CoA ligase activity"/>
    <property type="evidence" value="ECO:0007669"/>
    <property type="project" value="UniProtKB-EC"/>
</dbReference>
<evidence type="ECO:0000259" key="7">
    <source>
        <dbReference type="Pfam" id="PF13193"/>
    </source>
</evidence>
<keyword evidence="5" id="KW-0067">ATP-binding</keyword>
<evidence type="ECO:0000259" key="6">
    <source>
        <dbReference type="Pfam" id="PF00501"/>
    </source>
</evidence>
<protein>
    <submittedName>
        <fullName evidence="8">O-succinylbenzoate--CoA ligase</fullName>
        <ecNumber evidence="8">6.2.1.26</ecNumber>
    </submittedName>
</protein>
<keyword evidence="3 8" id="KW-0436">Ligase</keyword>
<dbReference type="InterPro" id="IPR025110">
    <property type="entry name" value="AMP-bd_C"/>
</dbReference>
<dbReference type="SUPFAM" id="SSF56801">
    <property type="entry name" value="Acetyl-CoA synthetase-like"/>
    <property type="match status" value="1"/>
</dbReference>
<dbReference type="KEGG" id="scib:HUG20_01445"/>
<dbReference type="CDD" id="cd17631">
    <property type="entry name" value="FACL_FadD13-like"/>
    <property type="match status" value="1"/>
</dbReference>
<dbReference type="Proteomes" id="UP000595349">
    <property type="component" value="Chromosome"/>
</dbReference>
<dbReference type="RefSeq" id="WP_200087190.1">
    <property type="nucleotide sequence ID" value="NZ_CP054706.1"/>
</dbReference>
<dbReference type="InterPro" id="IPR020845">
    <property type="entry name" value="AMP-binding_CS"/>
</dbReference>
<dbReference type="Gene3D" id="3.40.50.12780">
    <property type="entry name" value="N-terminal domain of ligase-like"/>
    <property type="match status" value="1"/>
</dbReference>
<dbReference type="InterPro" id="IPR000873">
    <property type="entry name" value="AMP-dep_synth/lig_dom"/>
</dbReference>
<dbReference type="GO" id="GO:0005524">
    <property type="term" value="F:ATP binding"/>
    <property type="evidence" value="ECO:0007669"/>
    <property type="project" value="UniProtKB-KW"/>
</dbReference>
<evidence type="ECO:0000313" key="8">
    <source>
        <dbReference type="EMBL" id="QQK78694.1"/>
    </source>
</evidence>
<evidence type="ECO:0000313" key="9">
    <source>
        <dbReference type="Proteomes" id="UP000595349"/>
    </source>
</evidence>
<feature type="domain" description="AMP-dependent synthetase/ligase" evidence="6">
    <location>
        <begin position="11"/>
        <end position="369"/>
    </location>
</feature>
<evidence type="ECO:0000256" key="2">
    <source>
        <dbReference type="ARBA" id="ARBA00022428"/>
    </source>
</evidence>
<feature type="domain" description="AMP-binding enzyme C-terminal" evidence="7">
    <location>
        <begin position="419"/>
        <end position="495"/>
    </location>
</feature>
<evidence type="ECO:0000256" key="4">
    <source>
        <dbReference type="ARBA" id="ARBA00022741"/>
    </source>
</evidence>
<dbReference type="PANTHER" id="PTHR43767">
    <property type="entry name" value="LONG-CHAIN-FATTY-ACID--COA LIGASE"/>
    <property type="match status" value="1"/>
</dbReference>
<dbReference type="InterPro" id="IPR045851">
    <property type="entry name" value="AMP-bd_C_sf"/>
</dbReference>
<dbReference type="InterPro" id="IPR010192">
    <property type="entry name" value="MenE"/>
</dbReference>
<accession>A0A7T7CE49</accession>
<dbReference type="Gene3D" id="3.30.300.30">
    <property type="match status" value="1"/>
</dbReference>
<evidence type="ECO:0000256" key="1">
    <source>
        <dbReference type="ARBA" id="ARBA00006432"/>
    </source>
</evidence>
<dbReference type="PANTHER" id="PTHR43767:SF1">
    <property type="entry name" value="NONRIBOSOMAL PEPTIDE SYNTHASE PES1 (EUROFUNG)-RELATED"/>
    <property type="match status" value="1"/>
</dbReference>
<name>A0A7T7CE49_9BACI</name>
<evidence type="ECO:0000256" key="5">
    <source>
        <dbReference type="ARBA" id="ARBA00022840"/>
    </source>
</evidence>
<keyword evidence="9" id="KW-1185">Reference proteome</keyword>
<comment type="similarity">
    <text evidence="1">Belongs to the ATP-dependent AMP-binding enzyme family.</text>
</comment>
<evidence type="ECO:0000256" key="3">
    <source>
        <dbReference type="ARBA" id="ARBA00022598"/>
    </source>
</evidence>
<dbReference type="PROSITE" id="PS00455">
    <property type="entry name" value="AMP_BINDING"/>
    <property type="match status" value="1"/>
</dbReference>
<dbReference type="EMBL" id="CP054706">
    <property type="protein sequence ID" value="QQK78694.1"/>
    <property type="molecule type" value="Genomic_DNA"/>
</dbReference>
<keyword evidence="4" id="KW-0547">Nucleotide-binding</keyword>
<organism evidence="8 9">
    <name type="scientific">Salicibibacter cibi</name>
    <dbReference type="NCBI Taxonomy" id="2743001"/>
    <lineage>
        <taxon>Bacteria</taxon>
        <taxon>Bacillati</taxon>
        <taxon>Bacillota</taxon>
        <taxon>Bacilli</taxon>
        <taxon>Bacillales</taxon>
        <taxon>Bacillaceae</taxon>
        <taxon>Salicibibacter</taxon>
    </lineage>
</organism>
<gene>
    <name evidence="8" type="primary">menE</name>
    <name evidence="8" type="ORF">HUG20_01445</name>
</gene>
<dbReference type="FunFam" id="3.30.300.30:FF:000008">
    <property type="entry name" value="2,3-dihydroxybenzoate-AMP ligase"/>
    <property type="match status" value="1"/>
</dbReference>
<dbReference type="InterPro" id="IPR050237">
    <property type="entry name" value="ATP-dep_AMP-bd_enzyme"/>
</dbReference>
<keyword evidence="2" id="KW-0474">Menaquinone biosynthesis</keyword>
<reference evidence="8 9" key="1">
    <citation type="submission" date="2020-06" db="EMBL/GenBank/DDBJ databases">
        <title>Genomic analysis of Salicibibacter sp. NKC21-4.</title>
        <authorList>
            <person name="Oh Y.J."/>
        </authorList>
    </citation>
    <scope>NUCLEOTIDE SEQUENCE [LARGE SCALE GENOMIC DNA]</scope>
    <source>
        <strain evidence="8 9">NKC21-4</strain>
    </source>
</reference>
<dbReference type="GO" id="GO:0009234">
    <property type="term" value="P:menaquinone biosynthetic process"/>
    <property type="evidence" value="ECO:0007669"/>
    <property type="project" value="UniProtKB-KW"/>
</dbReference>
<dbReference type="Pfam" id="PF13193">
    <property type="entry name" value="AMP-binding_C"/>
    <property type="match status" value="1"/>
</dbReference>
<dbReference type="EC" id="6.2.1.26" evidence="8"/>
<proteinExistence type="inferred from homology"/>
<dbReference type="AlphaFoldDB" id="A0A7T7CE49"/>
<dbReference type="NCBIfam" id="NF004837">
    <property type="entry name" value="PRK06187.1"/>
    <property type="match status" value="1"/>
</dbReference>